<dbReference type="Proteomes" id="UP001501094">
    <property type="component" value="Unassembled WGS sequence"/>
</dbReference>
<proteinExistence type="predicted"/>
<feature type="domain" description="Peptidase S1" evidence="2">
    <location>
        <begin position="255"/>
        <end position="416"/>
    </location>
</feature>
<dbReference type="Gene3D" id="2.40.10.10">
    <property type="entry name" value="Trypsin-like serine proteases"/>
    <property type="match status" value="2"/>
</dbReference>
<accession>A0ABN2NHK2</accession>
<evidence type="ECO:0000259" key="2">
    <source>
        <dbReference type="Pfam" id="PF00089"/>
    </source>
</evidence>
<dbReference type="Pfam" id="PF00089">
    <property type="entry name" value="Trypsin"/>
    <property type="match status" value="1"/>
</dbReference>
<dbReference type="EMBL" id="BAAANL010000005">
    <property type="protein sequence ID" value="GAA1866974.1"/>
    <property type="molecule type" value="Genomic_DNA"/>
</dbReference>
<keyword evidence="1" id="KW-0732">Signal</keyword>
<dbReference type="InterPro" id="IPR043504">
    <property type="entry name" value="Peptidase_S1_PA_chymotrypsin"/>
</dbReference>
<evidence type="ECO:0000313" key="3">
    <source>
        <dbReference type="EMBL" id="GAA1866974.1"/>
    </source>
</evidence>
<dbReference type="CDD" id="cd21112">
    <property type="entry name" value="alphaLP-like"/>
    <property type="match status" value="1"/>
</dbReference>
<protein>
    <recommendedName>
        <fullName evidence="2">Peptidase S1 domain-containing protein</fullName>
    </recommendedName>
</protein>
<evidence type="ECO:0000313" key="4">
    <source>
        <dbReference type="Proteomes" id="UP001501094"/>
    </source>
</evidence>
<dbReference type="InterPro" id="IPR009003">
    <property type="entry name" value="Peptidase_S1_PA"/>
</dbReference>
<comment type="caution">
    <text evidence="3">The sequence shown here is derived from an EMBL/GenBank/DDBJ whole genome shotgun (WGS) entry which is preliminary data.</text>
</comment>
<dbReference type="Gene3D" id="3.30.300.50">
    <property type="match status" value="1"/>
</dbReference>
<dbReference type="InterPro" id="IPR001254">
    <property type="entry name" value="Trypsin_dom"/>
</dbReference>
<dbReference type="InterPro" id="IPR035070">
    <property type="entry name" value="Streptogrisin_prodomain"/>
</dbReference>
<dbReference type="RefSeq" id="WP_344103608.1">
    <property type="nucleotide sequence ID" value="NZ_BAAANL010000005.1"/>
</dbReference>
<name>A0ABN2NHK2_9MICO</name>
<keyword evidence="4" id="KW-1185">Reference proteome</keyword>
<feature type="signal peptide" evidence="1">
    <location>
        <begin position="1"/>
        <end position="20"/>
    </location>
</feature>
<sequence>MNRRKLTVIGTAVTAGLALAGVLAGLSATALTPAGPAGGRPPADPAALSLAAERGISAQEAERRLGWQRSADAVARDVTASIGADRFGGLWIDPADDRLKVGVVAGAGTASSDLTRAVGRVAAGHDVAGAVDVVPVARPERELAAANRWIASRVEAASAGATGTLSTGYRPSRGTVLIGVPAEPSAAQRALVEAAGRKFGDLVETYRTEGEPVARACGFPYCDPPLRGGVRTWGGGGCTLGFIARSRADGKLYGLTAGHCVTKGTMYYTLFATDQSSHWIGPGHNRVFGGSGDAGIIDISNPTGWRPRAWVYVGESPARDGVGGTSRVTEYTITSDGSSREGMRVCKTGATAETTCGRVDAVDVTVDYTDGPVVNHLAQANLCSKSGDSGGPVFADHVAYGLVSGSRTGTCVSFYQGVRGAENLMNVDVAFAG</sequence>
<feature type="chain" id="PRO_5046177944" description="Peptidase S1 domain-containing protein" evidence="1">
    <location>
        <begin position="21"/>
        <end position="433"/>
    </location>
</feature>
<organism evidence="3 4">
    <name type="scientific">Myceligenerans crystallogenes</name>
    <dbReference type="NCBI Taxonomy" id="316335"/>
    <lineage>
        <taxon>Bacteria</taxon>
        <taxon>Bacillati</taxon>
        <taxon>Actinomycetota</taxon>
        <taxon>Actinomycetes</taxon>
        <taxon>Micrococcales</taxon>
        <taxon>Promicromonosporaceae</taxon>
        <taxon>Myceligenerans</taxon>
    </lineage>
</organism>
<dbReference type="SUPFAM" id="SSF50494">
    <property type="entry name" value="Trypsin-like serine proteases"/>
    <property type="match status" value="1"/>
</dbReference>
<evidence type="ECO:0000256" key="1">
    <source>
        <dbReference type="SAM" id="SignalP"/>
    </source>
</evidence>
<reference evidence="3 4" key="1">
    <citation type="journal article" date="2019" name="Int. J. Syst. Evol. Microbiol.">
        <title>The Global Catalogue of Microorganisms (GCM) 10K type strain sequencing project: providing services to taxonomists for standard genome sequencing and annotation.</title>
        <authorList>
            <consortium name="The Broad Institute Genomics Platform"/>
            <consortium name="The Broad Institute Genome Sequencing Center for Infectious Disease"/>
            <person name="Wu L."/>
            <person name="Ma J."/>
        </authorList>
    </citation>
    <scope>NUCLEOTIDE SEQUENCE [LARGE SCALE GENOMIC DNA]</scope>
    <source>
        <strain evidence="3 4">JCM 14326</strain>
    </source>
</reference>
<gene>
    <name evidence="3" type="ORF">GCM10009751_26460</name>
</gene>